<gene>
    <name evidence="2" type="ORF">CDQ84_12875</name>
</gene>
<dbReference type="OrthoDB" id="9796740at2"/>
<keyword evidence="2" id="KW-0969">Cilium</keyword>
<organism evidence="2 3">
    <name type="scientific">Clostridium thermosuccinogenes</name>
    <dbReference type="NCBI Taxonomy" id="84032"/>
    <lineage>
        <taxon>Bacteria</taxon>
        <taxon>Bacillati</taxon>
        <taxon>Bacillota</taxon>
        <taxon>Clostridia</taxon>
        <taxon>Eubacteriales</taxon>
        <taxon>Clostridiaceae</taxon>
        <taxon>Clostridium</taxon>
    </lineage>
</organism>
<protein>
    <submittedName>
        <fullName evidence="2">Flagellar biosynthesis protein FlgJ</fullName>
    </submittedName>
</protein>
<dbReference type="Pfam" id="PF10135">
    <property type="entry name" value="Rod-binding"/>
    <property type="match status" value="1"/>
</dbReference>
<sequence>MDISKIGNNLMDSMIHEAKSIKVDESDFEARLQKAMDEGDKKALKQACADFESIFLSMLYKQMKATIPKSDLVPASAGRDIFESMLDEKIVEKAAESGGIGLADSLYKQLSKQAENRYKVAGEDE</sequence>
<dbReference type="EMBL" id="NIOJ01000035">
    <property type="protein sequence ID" value="PNT97596.1"/>
    <property type="molecule type" value="Genomic_DNA"/>
</dbReference>
<keyword evidence="3" id="KW-1185">Reference proteome</keyword>
<feature type="domain" description="Flagellar protein FlgJ N-terminal" evidence="1">
    <location>
        <begin position="61"/>
        <end position="109"/>
    </location>
</feature>
<reference evidence="2 3" key="1">
    <citation type="submission" date="2017-06" db="EMBL/GenBank/DDBJ databases">
        <title>Investigating the central metabolism of Clostridium thermosuccinogenes.</title>
        <authorList>
            <person name="Koendjbiharie J.G."/>
            <person name="van Kranenburg R."/>
        </authorList>
    </citation>
    <scope>NUCLEOTIDE SEQUENCE [LARGE SCALE GENOMIC DNA]</scope>
    <source>
        <strain evidence="2 3">DSM 5806</strain>
    </source>
</reference>
<name>A0A2K2EXX9_9CLOT</name>
<dbReference type="RefSeq" id="WP_103082138.1">
    <property type="nucleotide sequence ID" value="NZ_CP021850.1"/>
</dbReference>
<keyword evidence="2" id="KW-0282">Flagellum</keyword>
<evidence type="ECO:0000259" key="1">
    <source>
        <dbReference type="Pfam" id="PF10135"/>
    </source>
</evidence>
<dbReference type="AlphaFoldDB" id="A0A2K2EXX9"/>
<dbReference type="Proteomes" id="UP000236151">
    <property type="component" value="Unassembled WGS sequence"/>
</dbReference>
<evidence type="ECO:0000313" key="3">
    <source>
        <dbReference type="Proteomes" id="UP000236151"/>
    </source>
</evidence>
<dbReference type="KEGG" id="cthd:CDO33_00230"/>
<evidence type="ECO:0000313" key="2">
    <source>
        <dbReference type="EMBL" id="PNT97596.1"/>
    </source>
</evidence>
<comment type="caution">
    <text evidence="2">The sequence shown here is derived from an EMBL/GenBank/DDBJ whole genome shotgun (WGS) entry which is preliminary data.</text>
</comment>
<dbReference type="InterPro" id="IPR019301">
    <property type="entry name" value="Flagellar_prot_FlgJ_N"/>
</dbReference>
<keyword evidence="2" id="KW-0966">Cell projection</keyword>
<accession>A0A2K2EXX9</accession>
<proteinExistence type="predicted"/>